<sequence length="346" mass="37493">MAARRSNDVHYTLDALRAQAGPLLRYWWHSAPSRHRSISSAYASLIRRATAEHGDLIGEAGAEALVRSGGFRILHRTQAAMEDAIREAERLKASYDVPFAALSATELRVAEPSLKVTGAGAIHWTEPMSASDPGGLVEAYASLFRRCGGEIRVANAATLRRAGNGWSVQTTDGAIKAEEIVVALGPWSPDLLRPLGYRIPMIRKRGYHRHWSSPQPLRLPLLDGANGYVLAPMAKGLRITTGAELTKFDAPATPVQLRRAEEAAAELLDLGAPVEAEPWFGTRPCMPDMLPAIGPAPRHKGLWFNFGHGHQGFTLGPASGRLLAELMSGEKPFVAAEPFSPRRLPA</sequence>
<gene>
    <name evidence="3" type="ORF">SAMN05216548_10973</name>
</gene>
<dbReference type="Gene3D" id="3.50.50.60">
    <property type="entry name" value="FAD/NAD(P)-binding domain"/>
    <property type="match status" value="1"/>
</dbReference>
<organism evidence="3 4">
    <name type="scientific">Faunimonas pinastri</name>
    <dbReference type="NCBI Taxonomy" id="1855383"/>
    <lineage>
        <taxon>Bacteria</taxon>
        <taxon>Pseudomonadati</taxon>
        <taxon>Pseudomonadota</taxon>
        <taxon>Alphaproteobacteria</taxon>
        <taxon>Hyphomicrobiales</taxon>
        <taxon>Afifellaceae</taxon>
        <taxon>Faunimonas</taxon>
    </lineage>
</organism>
<accession>A0A1H9K449</accession>
<proteinExistence type="predicted"/>
<dbReference type="InterPro" id="IPR036188">
    <property type="entry name" value="FAD/NAD-bd_sf"/>
</dbReference>
<dbReference type="GO" id="GO:0005737">
    <property type="term" value="C:cytoplasm"/>
    <property type="evidence" value="ECO:0007669"/>
    <property type="project" value="TreeGrafter"/>
</dbReference>
<evidence type="ECO:0000313" key="3">
    <source>
        <dbReference type="EMBL" id="SEQ93882.1"/>
    </source>
</evidence>
<evidence type="ECO:0000259" key="2">
    <source>
        <dbReference type="Pfam" id="PF01266"/>
    </source>
</evidence>
<evidence type="ECO:0000313" key="4">
    <source>
        <dbReference type="Proteomes" id="UP000199647"/>
    </source>
</evidence>
<name>A0A1H9K449_9HYPH</name>
<protein>
    <submittedName>
        <fullName evidence="3">D-amino-acid dehydrogenase</fullName>
    </submittedName>
</protein>
<dbReference type="PANTHER" id="PTHR13847:SF289">
    <property type="entry name" value="GLYCINE OXIDASE"/>
    <property type="match status" value="1"/>
</dbReference>
<evidence type="ECO:0000256" key="1">
    <source>
        <dbReference type="ARBA" id="ARBA00023002"/>
    </source>
</evidence>
<reference evidence="3 4" key="1">
    <citation type="submission" date="2016-10" db="EMBL/GenBank/DDBJ databases">
        <authorList>
            <person name="de Groot N.N."/>
        </authorList>
    </citation>
    <scope>NUCLEOTIDE SEQUENCE [LARGE SCALE GENOMIC DNA]</scope>
    <source>
        <strain evidence="3 4">A52C2</strain>
    </source>
</reference>
<dbReference type="PANTHER" id="PTHR13847">
    <property type="entry name" value="SARCOSINE DEHYDROGENASE-RELATED"/>
    <property type="match status" value="1"/>
</dbReference>
<dbReference type="GO" id="GO:0016491">
    <property type="term" value="F:oxidoreductase activity"/>
    <property type="evidence" value="ECO:0007669"/>
    <property type="project" value="UniProtKB-KW"/>
</dbReference>
<keyword evidence="4" id="KW-1185">Reference proteome</keyword>
<dbReference type="EMBL" id="FOFG01000009">
    <property type="protein sequence ID" value="SEQ93882.1"/>
    <property type="molecule type" value="Genomic_DNA"/>
</dbReference>
<dbReference type="Gene3D" id="3.30.9.10">
    <property type="entry name" value="D-Amino Acid Oxidase, subunit A, domain 2"/>
    <property type="match status" value="1"/>
</dbReference>
<dbReference type="SUPFAM" id="SSF51905">
    <property type="entry name" value="FAD/NAD(P)-binding domain"/>
    <property type="match status" value="1"/>
</dbReference>
<dbReference type="AlphaFoldDB" id="A0A1H9K449"/>
<dbReference type="STRING" id="1855383.SAMN05216548_10973"/>
<dbReference type="Pfam" id="PF01266">
    <property type="entry name" value="DAO"/>
    <property type="match status" value="1"/>
</dbReference>
<dbReference type="InterPro" id="IPR006076">
    <property type="entry name" value="FAD-dep_OxRdtase"/>
</dbReference>
<dbReference type="Proteomes" id="UP000199647">
    <property type="component" value="Unassembled WGS sequence"/>
</dbReference>
<feature type="domain" description="FAD dependent oxidoreductase" evidence="2">
    <location>
        <begin position="23"/>
        <end position="326"/>
    </location>
</feature>
<dbReference type="SUPFAM" id="SSF54373">
    <property type="entry name" value="FAD-linked reductases, C-terminal domain"/>
    <property type="match status" value="1"/>
</dbReference>
<keyword evidence="1" id="KW-0560">Oxidoreductase</keyword>